<proteinExistence type="inferred from homology"/>
<evidence type="ECO:0000256" key="3">
    <source>
        <dbReference type="ARBA" id="ARBA00023001"/>
    </source>
</evidence>
<dbReference type="VEuPathDB" id="FungiDB:H257_06859"/>
<feature type="transmembrane region" description="Helical" evidence="9">
    <location>
        <begin position="159"/>
        <end position="179"/>
    </location>
</feature>
<keyword evidence="3" id="KW-0136">Cellulose degradation</keyword>
<keyword evidence="5 7" id="KW-0326">Glycosidase</keyword>
<dbReference type="PANTHER" id="PTHR35923">
    <property type="entry name" value="MAJOR EXTRACELLULAR ENDOGLUCANASE"/>
    <property type="match status" value="1"/>
</dbReference>
<dbReference type="PANTHER" id="PTHR35923:SF2">
    <property type="entry name" value="ENDOGLUCANASE"/>
    <property type="match status" value="1"/>
</dbReference>
<comment type="similarity">
    <text evidence="1 7">Belongs to the glycosyl hydrolase 5 (cellulase A) family.</text>
</comment>
<evidence type="ECO:0000313" key="11">
    <source>
        <dbReference type="EMBL" id="RHY40946.1"/>
    </source>
</evidence>
<feature type="region of interest" description="Disordered" evidence="8">
    <location>
        <begin position="185"/>
        <end position="231"/>
    </location>
</feature>
<dbReference type="InterPro" id="IPR018087">
    <property type="entry name" value="Glyco_hydro_5_CS"/>
</dbReference>
<keyword evidence="6" id="KW-0624">Polysaccharide degradation</keyword>
<name>A0A397CEA1_APHAT</name>
<evidence type="ECO:0000256" key="7">
    <source>
        <dbReference type="RuleBase" id="RU361153"/>
    </source>
</evidence>
<dbReference type="VEuPathDB" id="FungiDB:H257_06858"/>
<dbReference type="AlphaFoldDB" id="A0A397CEA1"/>
<protein>
    <recommendedName>
        <fullName evidence="10">Glycoside hydrolase family 5 domain-containing protein</fullName>
    </recommendedName>
</protein>
<dbReference type="PROSITE" id="PS00659">
    <property type="entry name" value="GLYCOSYL_HYDROL_F5"/>
    <property type="match status" value="1"/>
</dbReference>
<evidence type="ECO:0000256" key="6">
    <source>
        <dbReference type="ARBA" id="ARBA00023326"/>
    </source>
</evidence>
<feature type="region of interest" description="Disordered" evidence="8">
    <location>
        <begin position="1"/>
        <end position="21"/>
    </location>
</feature>
<keyword evidence="9" id="KW-0472">Membrane</keyword>
<feature type="compositionally biased region" description="Low complexity" evidence="8">
    <location>
        <begin position="185"/>
        <end position="204"/>
    </location>
</feature>
<evidence type="ECO:0000256" key="9">
    <source>
        <dbReference type="SAM" id="Phobius"/>
    </source>
</evidence>
<feature type="compositionally biased region" description="Low complexity" evidence="8">
    <location>
        <begin position="11"/>
        <end position="21"/>
    </location>
</feature>
<dbReference type="EMBL" id="QUTD01010578">
    <property type="protein sequence ID" value="RHY40946.1"/>
    <property type="molecule type" value="Genomic_DNA"/>
</dbReference>
<reference evidence="11 12" key="1">
    <citation type="submission" date="2018-08" db="EMBL/GenBank/DDBJ databases">
        <title>Aphanomyces genome sequencing and annotation.</title>
        <authorList>
            <person name="Minardi D."/>
            <person name="Oidtmann B."/>
            <person name="Van Der Giezen M."/>
            <person name="Studholme D.J."/>
        </authorList>
    </citation>
    <scope>NUCLEOTIDE SEQUENCE [LARGE SCALE GENOMIC DNA]</scope>
    <source>
        <strain evidence="11 12">D2</strain>
    </source>
</reference>
<keyword evidence="9" id="KW-1133">Transmembrane helix</keyword>
<evidence type="ECO:0000256" key="8">
    <source>
        <dbReference type="SAM" id="MobiDB-lite"/>
    </source>
</evidence>
<dbReference type="GO" id="GO:0004553">
    <property type="term" value="F:hydrolase activity, hydrolyzing O-glycosyl compounds"/>
    <property type="evidence" value="ECO:0007669"/>
    <property type="project" value="InterPro"/>
</dbReference>
<dbReference type="Pfam" id="PF00150">
    <property type="entry name" value="Cellulase"/>
    <property type="match status" value="1"/>
</dbReference>
<evidence type="ECO:0000256" key="2">
    <source>
        <dbReference type="ARBA" id="ARBA00022801"/>
    </source>
</evidence>
<accession>A0A397CEA1</accession>
<evidence type="ECO:0000259" key="10">
    <source>
        <dbReference type="Pfam" id="PF00150"/>
    </source>
</evidence>
<keyword evidence="4" id="KW-0119">Carbohydrate metabolism</keyword>
<feature type="domain" description="Glycoside hydrolase family 5" evidence="10">
    <location>
        <begin position="267"/>
        <end position="567"/>
    </location>
</feature>
<dbReference type="SUPFAM" id="SSF51445">
    <property type="entry name" value="(Trans)glycosidases"/>
    <property type="match status" value="1"/>
</dbReference>
<evidence type="ECO:0000313" key="12">
    <source>
        <dbReference type="Proteomes" id="UP000266643"/>
    </source>
</evidence>
<gene>
    <name evidence="11" type="ORF">DYB30_011450</name>
</gene>
<organism evidence="11 12">
    <name type="scientific">Aphanomyces astaci</name>
    <name type="common">Crayfish plague agent</name>
    <dbReference type="NCBI Taxonomy" id="112090"/>
    <lineage>
        <taxon>Eukaryota</taxon>
        <taxon>Sar</taxon>
        <taxon>Stramenopiles</taxon>
        <taxon>Oomycota</taxon>
        <taxon>Saprolegniomycetes</taxon>
        <taxon>Saprolegniales</taxon>
        <taxon>Verrucalvaceae</taxon>
        <taxon>Aphanomyces</taxon>
    </lineage>
</organism>
<dbReference type="InterPro" id="IPR017853">
    <property type="entry name" value="GH"/>
</dbReference>
<evidence type="ECO:0000256" key="1">
    <source>
        <dbReference type="ARBA" id="ARBA00005641"/>
    </source>
</evidence>
<dbReference type="Gene3D" id="3.20.20.80">
    <property type="entry name" value="Glycosidases"/>
    <property type="match status" value="1"/>
</dbReference>
<evidence type="ECO:0000256" key="5">
    <source>
        <dbReference type="ARBA" id="ARBA00023295"/>
    </source>
</evidence>
<comment type="caution">
    <text evidence="11">The sequence shown here is derived from an EMBL/GenBank/DDBJ whole genome shotgun (WGS) entry which is preliminary data.</text>
</comment>
<evidence type="ECO:0000256" key="4">
    <source>
        <dbReference type="ARBA" id="ARBA00023277"/>
    </source>
</evidence>
<sequence>MFTAQPRIRIPSPASPTSTSSTAAAMDEILRIITHAIDDAHAALARHLTQPTSDEDVVDDICAFRMQFQHANAIMATALVHRRLVHSPTIIEHAFASSMESENAASDGDLTAFYRDMQVHFKQADDIEWRFECLPSRASSSWTDEGSSTAASEPAGRKLLFLGLGLVVVVGASIGIWQATQSSTTSATSATATSTPTTTTTAAPTPAPTRQVFSFGKIQDGSTRSKDEEANPLTYDGQGCYLPNYISKKGKIYIVTNTNQEIPIAIKGINWFGMETENAIPFGLWTNDQNGTTLFELASFLSRNQFNSVRLPLTVSSILSNTAPNRGLIHEYANAALDLTNYTSTIGGVVEALGYRSISVLLDIHNLDIYTKGDAWFGNMTTEADVLNAVDVLTTSFCNDKYWNIIGIDLKNEPFNITWGDNGPKDFRVGAATMANRMLVKCPQWLAFIEGNALKQNGTYAGQKSWFFDWWGGGLRDVGGKREGDILTGYREWDDATLEQIVADSSEDMFGYLRSTQDGALVLGEFGGLFTQDTHVNKTNQRVTQNVIKMVASQSGYAGGYVWSLNPESGYEFSASGTKGYFMEGLLTLDWVHVNTPLLQALEGMNSLNNLTPFPCLKM</sequence>
<keyword evidence="9" id="KW-0812">Transmembrane</keyword>
<dbReference type="GO" id="GO:0030245">
    <property type="term" value="P:cellulose catabolic process"/>
    <property type="evidence" value="ECO:0007669"/>
    <property type="project" value="UniProtKB-KW"/>
</dbReference>
<keyword evidence="2 7" id="KW-0378">Hydrolase</keyword>
<dbReference type="InterPro" id="IPR001547">
    <property type="entry name" value="Glyco_hydro_5"/>
</dbReference>
<dbReference type="Proteomes" id="UP000266643">
    <property type="component" value="Unassembled WGS sequence"/>
</dbReference>